<feature type="domain" description="LRAT" evidence="1">
    <location>
        <begin position="182"/>
        <end position="305"/>
    </location>
</feature>
<evidence type="ECO:0000313" key="3">
    <source>
        <dbReference type="Proteomes" id="UP000007879"/>
    </source>
</evidence>
<dbReference type="Gene3D" id="3.90.1720.10">
    <property type="entry name" value="endopeptidase domain like (from Nostoc punctiforme)"/>
    <property type="match status" value="1"/>
</dbReference>
<evidence type="ECO:0000313" key="2">
    <source>
        <dbReference type="EnsemblMetazoa" id="XP_019860123.1"/>
    </source>
</evidence>
<dbReference type="PROSITE" id="PS51934">
    <property type="entry name" value="LRAT"/>
    <property type="match status" value="1"/>
</dbReference>
<dbReference type="Pfam" id="PF04970">
    <property type="entry name" value="LRAT"/>
    <property type="match status" value="1"/>
</dbReference>
<evidence type="ECO:0000259" key="1">
    <source>
        <dbReference type="PROSITE" id="PS51934"/>
    </source>
</evidence>
<dbReference type="AlphaFoldDB" id="A0AAN0JSN4"/>
<keyword evidence="3" id="KW-1185">Reference proteome</keyword>
<dbReference type="InterPro" id="IPR007053">
    <property type="entry name" value="LRAT_dom"/>
</dbReference>
<reference evidence="3" key="1">
    <citation type="journal article" date="2010" name="Nature">
        <title>The Amphimedon queenslandica genome and the evolution of animal complexity.</title>
        <authorList>
            <person name="Srivastava M."/>
            <person name="Simakov O."/>
            <person name="Chapman J."/>
            <person name="Fahey B."/>
            <person name="Gauthier M.E."/>
            <person name="Mitros T."/>
            <person name="Richards G.S."/>
            <person name="Conaco C."/>
            <person name="Dacre M."/>
            <person name="Hellsten U."/>
            <person name="Larroux C."/>
            <person name="Putnam N.H."/>
            <person name="Stanke M."/>
            <person name="Adamska M."/>
            <person name="Darling A."/>
            <person name="Degnan S.M."/>
            <person name="Oakley T.H."/>
            <person name="Plachetzki D.C."/>
            <person name="Zhai Y."/>
            <person name="Adamski M."/>
            <person name="Calcino A."/>
            <person name="Cummins S.F."/>
            <person name="Goodstein D.M."/>
            <person name="Harris C."/>
            <person name="Jackson D.J."/>
            <person name="Leys S.P."/>
            <person name="Shu S."/>
            <person name="Woodcroft B.J."/>
            <person name="Vervoort M."/>
            <person name="Kosik K.S."/>
            <person name="Manning G."/>
            <person name="Degnan B.M."/>
            <person name="Rokhsar D.S."/>
        </authorList>
    </citation>
    <scope>NUCLEOTIDE SEQUENCE [LARGE SCALE GENOMIC DNA]</scope>
</reference>
<dbReference type="EnsemblMetazoa" id="XM_020004564.1">
    <property type="protein sequence ID" value="XP_019860123.1"/>
    <property type="gene ID" value="LOC109588391"/>
</dbReference>
<dbReference type="GeneID" id="109588391"/>
<accession>A0AAN0JSN4</accession>
<dbReference type="RefSeq" id="XP_019860123.1">
    <property type="nucleotide sequence ID" value="XM_020004564.1"/>
</dbReference>
<organism evidence="2 3">
    <name type="scientific">Amphimedon queenslandica</name>
    <name type="common">Sponge</name>
    <dbReference type="NCBI Taxonomy" id="400682"/>
    <lineage>
        <taxon>Eukaryota</taxon>
        <taxon>Metazoa</taxon>
        <taxon>Porifera</taxon>
        <taxon>Demospongiae</taxon>
        <taxon>Heteroscleromorpha</taxon>
        <taxon>Haplosclerida</taxon>
        <taxon>Niphatidae</taxon>
        <taxon>Amphimedon</taxon>
    </lineage>
</organism>
<dbReference type="Proteomes" id="UP000007879">
    <property type="component" value="Unassembled WGS sequence"/>
</dbReference>
<name>A0AAN0JSN4_AMPQE</name>
<dbReference type="KEGG" id="aqu:109588391"/>
<reference evidence="2" key="2">
    <citation type="submission" date="2024-06" db="UniProtKB">
        <authorList>
            <consortium name="EnsemblMetazoa"/>
        </authorList>
    </citation>
    <scope>IDENTIFICATION</scope>
</reference>
<proteinExistence type="predicted"/>
<dbReference type="PANTHER" id="PTHR46137">
    <property type="entry name" value="OS05G0310600 PROTEIN"/>
    <property type="match status" value="1"/>
</dbReference>
<sequence length="341" mass="39442">MKALHEKWLEVYPHASWREVITALRECEKDLYKTIKLYVIDPNSIRAVHMITNPGPIITGNPKDILRTHSSQIVESISIDRIRNITRSLYAKGLIPNDTKQEMLKDDVKATSLTNAIEQKLKFSPNPGQYFIDVCHELEKEPTLKDITKSMISELVKDDSNDRVGYISCVIAREDLKPGDHIHVYTSAIYTHHGIYIGEPNCDMIHFSGESKLKEIRKATIDEFCEGKTLRLYLVSYNCSKATKFSSFFRSTSCHIEKAMPPSETVKLALHFLNYPKEWGEYHIKNNNSEVFACFCKTGRMDIAAQLHPLRWIPIFENLTCETYKEALENYRKMKRQSLYQ</sequence>
<dbReference type="PANTHER" id="PTHR46137:SF3">
    <property type="entry name" value="OS05G0310600 PROTEIN"/>
    <property type="match status" value="1"/>
</dbReference>
<protein>
    <recommendedName>
        <fullName evidence="1">LRAT domain-containing protein</fullName>
    </recommendedName>
</protein>